<protein>
    <submittedName>
        <fullName evidence="1">Uncharacterized protein</fullName>
    </submittedName>
</protein>
<dbReference type="AlphaFoldDB" id="A0A150P8K6"/>
<reference evidence="1 2" key="1">
    <citation type="submission" date="2014-02" db="EMBL/GenBank/DDBJ databases">
        <title>The small core and large imbalanced accessory genome model reveals a collaborative survival strategy of Sorangium cellulosum strains in nature.</title>
        <authorList>
            <person name="Han K."/>
            <person name="Peng R."/>
            <person name="Blom J."/>
            <person name="Li Y.-Z."/>
        </authorList>
    </citation>
    <scope>NUCLEOTIDE SEQUENCE [LARGE SCALE GENOMIC DNA]</scope>
    <source>
        <strain evidence="1 2">So0157-18</strain>
    </source>
</reference>
<name>A0A150P8K6_SORCE</name>
<dbReference type="EMBL" id="JELX01003546">
    <property type="protein sequence ID" value="KYF51956.1"/>
    <property type="molecule type" value="Genomic_DNA"/>
</dbReference>
<dbReference type="SUPFAM" id="SSF49785">
    <property type="entry name" value="Galactose-binding domain-like"/>
    <property type="match status" value="1"/>
</dbReference>
<comment type="caution">
    <text evidence="1">The sequence shown here is derived from an EMBL/GenBank/DDBJ whole genome shotgun (WGS) entry which is preliminary data.</text>
</comment>
<proteinExistence type="predicted"/>
<sequence>MPAGEAPTPPLLIDDMEDGNNTIIPLEDEANPRRGYWFAANDMNGLQLPAAGDFYMSRLELPRGDSAWAVNSEADNGFTQWGALIGFLLNADEGGTERVYDASGFRGIAFWAYAESGSYARMIVDVADVQTWRNGGICGTDGKCDDHFRTIVNLTPCWKYYEVPFADLKQTGWGEQFDAVDVTQLWAIQFRFNSGQKFNIWVDDVAFYE</sequence>
<accession>A0A150P8K6</accession>
<gene>
    <name evidence="1" type="ORF">BE04_46170</name>
</gene>
<dbReference type="Gene3D" id="2.60.120.430">
    <property type="entry name" value="Galactose-binding lectin"/>
    <property type="match status" value="1"/>
</dbReference>
<evidence type="ECO:0000313" key="1">
    <source>
        <dbReference type="EMBL" id="KYF51956.1"/>
    </source>
</evidence>
<evidence type="ECO:0000313" key="2">
    <source>
        <dbReference type="Proteomes" id="UP000075604"/>
    </source>
</evidence>
<dbReference type="InterPro" id="IPR008979">
    <property type="entry name" value="Galactose-bd-like_sf"/>
</dbReference>
<dbReference type="Proteomes" id="UP000075604">
    <property type="component" value="Unassembled WGS sequence"/>
</dbReference>
<organism evidence="1 2">
    <name type="scientific">Sorangium cellulosum</name>
    <name type="common">Polyangium cellulosum</name>
    <dbReference type="NCBI Taxonomy" id="56"/>
    <lineage>
        <taxon>Bacteria</taxon>
        <taxon>Pseudomonadati</taxon>
        <taxon>Myxococcota</taxon>
        <taxon>Polyangia</taxon>
        <taxon>Polyangiales</taxon>
        <taxon>Polyangiaceae</taxon>
        <taxon>Sorangium</taxon>
    </lineage>
</organism>